<dbReference type="EMBL" id="CM007649">
    <property type="protein sequence ID" value="ONM35142.1"/>
    <property type="molecule type" value="Genomic_DNA"/>
</dbReference>
<accession>A0A1D6N369</accession>
<protein>
    <submittedName>
        <fullName evidence="2">Wiscott-Aldrich syndrome, C-terminal</fullName>
    </submittedName>
</protein>
<feature type="region of interest" description="Disordered" evidence="1">
    <location>
        <begin position="1"/>
        <end position="35"/>
    </location>
</feature>
<dbReference type="AlphaFoldDB" id="A0A1D6N369"/>
<evidence type="ECO:0000256" key="1">
    <source>
        <dbReference type="SAM" id="MobiDB-lite"/>
    </source>
</evidence>
<organism evidence="2">
    <name type="scientific">Zea mays</name>
    <name type="common">Maize</name>
    <dbReference type="NCBI Taxonomy" id="4577"/>
    <lineage>
        <taxon>Eukaryota</taxon>
        <taxon>Viridiplantae</taxon>
        <taxon>Streptophyta</taxon>
        <taxon>Embryophyta</taxon>
        <taxon>Tracheophyta</taxon>
        <taxon>Spermatophyta</taxon>
        <taxon>Magnoliopsida</taxon>
        <taxon>Liliopsida</taxon>
        <taxon>Poales</taxon>
        <taxon>Poaceae</taxon>
        <taxon>PACMAD clade</taxon>
        <taxon>Panicoideae</taxon>
        <taxon>Andropogonodae</taxon>
        <taxon>Andropogoneae</taxon>
        <taxon>Tripsacinae</taxon>
        <taxon>Zea</taxon>
    </lineage>
</organism>
<gene>
    <name evidence="2" type="ORF">ZEAMMB73_Zm00001d042361</name>
</gene>
<feature type="non-terminal residue" evidence="2">
    <location>
        <position position="78"/>
    </location>
</feature>
<sequence>MWSGEKKKGGGRRADGRTARAPGGAVRLSSTSRPSVRPCWSSELVRASFACALAPSLRNCGALYVAIFQRGGRGSPCS</sequence>
<reference evidence="2" key="1">
    <citation type="submission" date="2015-12" db="EMBL/GenBank/DDBJ databases">
        <title>Update maize B73 reference genome by single molecule sequencing technologies.</title>
        <authorList>
            <consortium name="Maize Genome Sequencing Project"/>
            <person name="Ware D."/>
        </authorList>
    </citation>
    <scope>NUCLEOTIDE SEQUENCE [LARGE SCALE GENOMIC DNA]</scope>
    <source>
        <tissue evidence="2">Seedling</tissue>
    </source>
</reference>
<evidence type="ECO:0000313" key="2">
    <source>
        <dbReference type="EMBL" id="ONM35142.1"/>
    </source>
</evidence>
<feature type="compositionally biased region" description="Basic and acidic residues" evidence="1">
    <location>
        <begin position="1"/>
        <end position="18"/>
    </location>
</feature>
<proteinExistence type="predicted"/>
<name>A0A1D6N369_MAIZE</name>